<gene>
    <name evidence="9" type="ORF">KI387_009506</name>
</gene>
<keyword evidence="5" id="KW-0238">DNA-binding</keyword>
<reference evidence="9 10" key="1">
    <citation type="journal article" date="2021" name="Nat. Plants">
        <title>The Taxus genome provides insights into paclitaxel biosynthesis.</title>
        <authorList>
            <person name="Xiong X."/>
            <person name="Gou J."/>
            <person name="Liao Q."/>
            <person name="Li Y."/>
            <person name="Zhou Q."/>
            <person name="Bi G."/>
            <person name="Li C."/>
            <person name="Du R."/>
            <person name="Wang X."/>
            <person name="Sun T."/>
            <person name="Guo L."/>
            <person name="Liang H."/>
            <person name="Lu P."/>
            <person name="Wu Y."/>
            <person name="Zhang Z."/>
            <person name="Ro D.K."/>
            <person name="Shang Y."/>
            <person name="Huang S."/>
            <person name="Yan J."/>
        </authorList>
    </citation>
    <scope>NUCLEOTIDE SEQUENCE [LARGE SCALE GENOMIC DNA]</scope>
    <source>
        <strain evidence="9">Ta-2019</strain>
    </source>
</reference>
<dbReference type="InterPro" id="IPR046700">
    <property type="entry name" value="DUF6570"/>
</dbReference>
<keyword evidence="4" id="KW-0862">Zinc</keyword>
<name>A0AA38CSX1_TAXCH</name>
<sequence>TTSITGSIGPNVVPPQLAVHMPTARTDTLAPTTREGRPIDCMQLTPIKLLNPYQILWTIEGRVIKKGYLNNYTTDKRTGQVFNFDVINKSSSDIVVTSFDQAATSYYNQIQLGKTYTIRGGTLRPAKKDYNNSTTPWDIILDLDSSVKLSTNQSMDIPQYLSCFKTIAEINSSPAKSTIDLLAIALSITAPSTIRKSDSTFNHKRTVLLTDNSTLCIEAMLWGAFSDNEGKLLSELCATQTSVRPVVAIKRAKITSFKGTTLATGPNTQIFIDPDITEAHALRAWFTSLDSTIAYPSVSIGKIEETDIAGIKSSSQLGLTRTEKNAKARLRYAANKNNLNEHRRHIACMKRQNLNTQAPVYIANHVNLLEDHTPNTHSLQDTQRQFRQRLDHLPPPNRCSCCNELYVGLHTRVYKGANTCRRCIVEKDDHRFSSWNNMDPGPQPKVLSSLTQVEEMLIARVNPILQVTHAVGGQYKYRGHTICFPQDVSSITKHLPQRVEDLDILIIRRIRAANKAYECFVSRSRVLAALQFKIAHDPYYKDVVLDHTALHSLPPHSTDISTSLPHFNSTIPDNAEAESEADLLSSSPPNTHERKPSSLCPPSLQPLRRLTK</sequence>
<evidence type="ECO:0000256" key="1">
    <source>
        <dbReference type="ARBA" id="ARBA00005690"/>
    </source>
</evidence>
<evidence type="ECO:0000259" key="8">
    <source>
        <dbReference type="Pfam" id="PF20209"/>
    </source>
</evidence>
<dbReference type="Pfam" id="PF16900">
    <property type="entry name" value="REPA_OB_2"/>
    <property type="match status" value="1"/>
</dbReference>
<dbReference type="Pfam" id="PF20209">
    <property type="entry name" value="DUF6570"/>
    <property type="match status" value="1"/>
</dbReference>
<dbReference type="FunFam" id="2.40.50.140:FF:000041">
    <property type="entry name" value="Replication protein A subunit"/>
    <property type="match status" value="1"/>
</dbReference>
<dbReference type="AlphaFoldDB" id="A0AA38CSX1"/>
<dbReference type="PANTHER" id="PTHR47165">
    <property type="entry name" value="OS03G0429900 PROTEIN"/>
    <property type="match status" value="1"/>
</dbReference>
<comment type="caution">
    <text evidence="9">The sequence shown here is derived from an EMBL/GenBank/DDBJ whole genome shotgun (WGS) entry which is preliminary data.</text>
</comment>
<evidence type="ECO:0000313" key="10">
    <source>
        <dbReference type="Proteomes" id="UP000824469"/>
    </source>
</evidence>
<dbReference type="CDD" id="cd04475">
    <property type="entry name" value="RPA1_DBD_B"/>
    <property type="match status" value="1"/>
</dbReference>
<evidence type="ECO:0000256" key="2">
    <source>
        <dbReference type="ARBA" id="ARBA00022723"/>
    </source>
</evidence>
<evidence type="ECO:0000259" key="7">
    <source>
        <dbReference type="Pfam" id="PF16900"/>
    </source>
</evidence>
<evidence type="ECO:0000313" key="9">
    <source>
        <dbReference type="EMBL" id="KAH9305102.1"/>
    </source>
</evidence>
<evidence type="ECO:0000256" key="3">
    <source>
        <dbReference type="ARBA" id="ARBA00022771"/>
    </source>
</evidence>
<keyword evidence="3" id="KW-0863">Zinc-finger</keyword>
<dbReference type="PANTHER" id="PTHR47165:SF4">
    <property type="entry name" value="OS03G0429900 PROTEIN"/>
    <property type="match status" value="1"/>
</dbReference>
<dbReference type="EMBL" id="JAHRHJ020000008">
    <property type="protein sequence ID" value="KAH9305102.1"/>
    <property type="molecule type" value="Genomic_DNA"/>
</dbReference>
<feature type="region of interest" description="Disordered" evidence="6">
    <location>
        <begin position="561"/>
        <end position="612"/>
    </location>
</feature>
<evidence type="ECO:0000256" key="5">
    <source>
        <dbReference type="ARBA" id="ARBA00023125"/>
    </source>
</evidence>
<dbReference type="SUPFAM" id="SSF50249">
    <property type="entry name" value="Nucleic acid-binding proteins"/>
    <property type="match status" value="2"/>
</dbReference>
<proteinExistence type="inferred from homology"/>
<feature type="compositionally biased region" description="Polar residues" evidence="6">
    <location>
        <begin position="561"/>
        <end position="572"/>
    </location>
</feature>
<dbReference type="Proteomes" id="UP000824469">
    <property type="component" value="Unassembled WGS sequence"/>
</dbReference>
<evidence type="ECO:0000256" key="6">
    <source>
        <dbReference type="SAM" id="MobiDB-lite"/>
    </source>
</evidence>
<evidence type="ECO:0000256" key="4">
    <source>
        <dbReference type="ARBA" id="ARBA00022833"/>
    </source>
</evidence>
<dbReference type="GO" id="GO:0008270">
    <property type="term" value="F:zinc ion binding"/>
    <property type="evidence" value="ECO:0007669"/>
    <property type="project" value="UniProtKB-KW"/>
</dbReference>
<comment type="similarity">
    <text evidence="1">Belongs to the replication factor A protein 1 family.</text>
</comment>
<organism evidence="9 10">
    <name type="scientific">Taxus chinensis</name>
    <name type="common">Chinese yew</name>
    <name type="synonym">Taxus wallichiana var. chinensis</name>
    <dbReference type="NCBI Taxonomy" id="29808"/>
    <lineage>
        <taxon>Eukaryota</taxon>
        <taxon>Viridiplantae</taxon>
        <taxon>Streptophyta</taxon>
        <taxon>Embryophyta</taxon>
        <taxon>Tracheophyta</taxon>
        <taxon>Spermatophyta</taxon>
        <taxon>Pinopsida</taxon>
        <taxon>Pinidae</taxon>
        <taxon>Conifers II</taxon>
        <taxon>Cupressales</taxon>
        <taxon>Taxaceae</taxon>
        <taxon>Taxus</taxon>
    </lineage>
</organism>
<accession>A0AA38CSX1</accession>
<feature type="compositionally biased region" description="Low complexity" evidence="6">
    <location>
        <begin position="597"/>
        <end position="612"/>
    </location>
</feature>
<protein>
    <recommendedName>
        <fullName evidence="11">Replication protein A subunit</fullName>
    </recommendedName>
</protein>
<dbReference type="InterPro" id="IPR031657">
    <property type="entry name" value="REPA_OB_2"/>
</dbReference>
<keyword evidence="10" id="KW-1185">Reference proteome</keyword>
<dbReference type="Gene3D" id="2.40.50.140">
    <property type="entry name" value="Nucleic acid-binding proteins"/>
    <property type="match status" value="2"/>
</dbReference>
<dbReference type="GO" id="GO:0003677">
    <property type="term" value="F:DNA binding"/>
    <property type="evidence" value="ECO:0007669"/>
    <property type="project" value="UniProtKB-KW"/>
</dbReference>
<dbReference type="InterPro" id="IPR012340">
    <property type="entry name" value="NA-bd_OB-fold"/>
</dbReference>
<feature type="domain" description="Replication protein A OB" evidence="7">
    <location>
        <begin position="167"/>
        <end position="272"/>
    </location>
</feature>
<keyword evidence="2" id="KW-0479">Metal-binding</keyword>
<feature type="non-terminal residue" evidence="9">
    <location>
        <position position="612"/>
    </location>
</feature>
<dbReference type="CDD" id="cd04474">
    <property type="entry name" value="RPA1_DBD_A"/>
    <property type="match status" value="1"/>
</dbReference>
<evidence type="ECO:0008006" key="11">
    <source>
        <dbReference type="Google" id="ProtNLM"/>
    </source>
</evidence>
<feature type="domain" description="DUF6570" evidence="8">
    <location>
        <begin position="431"/>
        <end position="550"/>
    </location>
</feature>